<dbReference type="AlphaFoldDB" id="A0A0E0L624"/>
<dbReference type="PANTHER" id="PTHR34145:SF52">
    <property type="entry name" value="OS02G0105800 PROTEIN"/>
    <property type="match status" value="1"/>
</dbReference>
<evidence type="ECO:0000313" key="3">
    <source>
        <dbReference type="EnsemblPlants" id="OPUNC05G24310.1"/>
    </source>
</evidence>
<proteinExistence type="predicted"/>
<reference evidence="3" key="1">
    <citation type="submission" date="2015-04" db="UniProtKB">
        <authorList>
            <consortium name="EnsemblPlants"/>
        </authorList>
    </citation>
    <scope>IDENTIFICATION</scope>
</reference>
<dbReference type="InterPro" id="IPR032675">
    <property type="entry name" value="LRR_dom_sf"/>
</dbReference>
<dbReference type="SUPFAM" id="SSF52058">
    <property type="entry name" value="L domain-like"/>
    <property type="match status" value="1"/>
</dbReference>
<dbReference type="eggNOG" id="ENOG502RYMX">
    <property type="taxonomic scope" value="Eukaryota"/>
</dbReference>
<dbReference type="SUPFAM" id="SSF81383">
    <property type="entry name" value="F-box domain"/>
    <property type="match status" value="1"/>
</dbReference>
<dbReference type="PANTHER" id="PTHR34145">
    <property type="entry name" value="OS02G0105600 PROTEIN"/>
    <property type="match status" value="1"/>
</dbReference>
<dbReference type="InterPro" id="IPR001810">
    <property type="entry name" value="F-box_dom"/>
</dbReference>
<dbReference type="Proteomes" id="UP000026962">
    <property type="component" value="Chromosome 5"/>
</dbReference>
<keyword evidence="4" id="KW-1185">Reference proteome</keyword>
<feature type="domain" description="At1g61320/AtMIF1 LRR" evidence="2">
    <location>
        <begin position="281"/>
        <end position="523"/>
    </location>
</feature>
<dbReference type="STRING" id="4537.A0A0E0L624"/>
<reference evidence="3" key="2">
    <citation type="submission" date="2018-05" db="EMBL/GenBank/DDBJ databases">
        <title>OpunRS2 (Oryza punctata Reference Sequence Version 2).</title>
        <authorList>
            <person name="Zhang J."/>
            <person name="Kudrna D."/>
            <person name="Lee S."/>
            <person name="Talag J."/>
            <person name="Welchert J."/>
            <person name="Wing R.A."/>
        </authorList>
    </citation>
    <scope>NUCLEOTIDE SEQUENCE [LARGE SCALE GENOMIC DNA]</scope>
</reference>
<evidence type="ECO:0008006" key="5">
    <source>
        <dbReference type="Google" id="ProtNLM"/>
    </source>
</evidence>
<dbReference type="OMA" id="QNELIRW"/>
<dbReference type="EnsemblPlants" id="OPUNC05G24310.1">
    <property type="protein sequence ID" value="OPUNC05G24310.1"/>
    <property type="gene ID" value="OPUNC05G24310"/>
</dbReference>
<dbReference type="InterPro" id="IPR053772">
    <property type="entry name" value="At1g61320/At1g61330-like"/>
</dbReference>
<dbReference type="Gramene" id="OPUNC05G24310.1">
    <property type="protein sequence ID" value="OPUNC05G24310.1"/>
    <property type="gene ID" value="OPUNC05G24310"/>
</dbReference>
<dbReference type="InterPro" id="IPR036047">
    <property type="entry name" value="F-box-like_dom_sf"/>
</dbReference>
<dbReference type="HOGENOM" id="CLU_010721_4_2_1"/>
<dbReference type="Gene3D" id="3.80.10.10">
    <property type="entry name" value="Ribonuclease Inhibitor"/>
    <property type="match status" value="1"/>
</dbReference>
<dbReference type="Pfam" id="PF00646">
    <property type="entry name" value="F-box"/>
    <property type="match status" value="1"/>
</dbReference>
<protein>
    <recommendedName>
        <fullName evidence="5">FBD domain-containing protein</fullName>
    </recommendedName>
</protein>
<name>A0A0E0L624_ORYPU</name>
<feature type="domain" description="F-box" evidence="1">
    <location>
        <begin position="54"/>
        <end position="92"/>
    </location>
</feature>
<sequence>MSHVRSTHGNQKRRRRQIRAQNELIRWCKRKGSPCQHDGSRAGKTMRRSTPYPCLPEDIWHHIHSLMPMRDAARAACLSRTFLQSWRSHPNLILNKNTIGLNASACGGNFSRKVDHIMRNHSGIGVKIFRLEYLGVVGFDASRYLDSWLQVVVKPGIEELTLVLCRTKREYNFPCSLLSDGIQNSIRYLRLDWCSLRPTAELGPLQSLTSLRLRSVSIRGEELQCLLSNSPALEQLRISCCTEIICLKIPCSLQKLSNLTVIGCDSLKVLENKAPNLSSFSVSGCSNLKILENKAPNLSSFFYRGFRAKLSLGETLQMKKLDMGRVNLVHYARAVLPSVMPNLETLNITSGPEAVNTPVLPTKFLYLKHLSISLISVSTFSPSYDYFSLVSFLDASPSLETFILDVQQERMEHESVFAKSWGLRQIPENHHDSLKTVKISGFNSAKSLVELTCYILKNVVSLESLTLDTIYGDRRCYLKTFPFCNPIGEGARMEAPRALSAIRRYIEKIVPTTVKLTVLEPCSRCHGKGLQRISC</sequence>
<organism evidence="3">
    <name type="scientific">Oryza punctata</name>
    <name type="common">Red rice</name>
    <dbReference type="NCBI Taxonomy" id="4537"/>
    <lineage>
        <taxon>Eukaryota</taxon>
        <taxon>Viridiplantae</taxon>
        <taxon>Streptophyta</taxon>
        <taxon>Embryophyta</taxon>
        <taxon>Tracheophyta</taxon>
        <taxon>Spermatophyta</taxon>
        <taxon>Magnoliopsida</taxon>
        <taxon>Liliopsida</taxon>
        <taxon>Poales</taxon>
        <taxon>Poaceae</taxon>
        <taxon>BOP clade</taxon>
        <taxon>Oryzoideae</taxon>
        <taxon>Oryzeae</taxon>
        <taxon>Oryzinae</taxon>
        <taxon>Oryza</taxon>
    </lineage>
</organism>
<evidence type="ECO:0000313" key="4">
    <source>
        <dbReference type="Proteomes" id="UP000026962"/>
    </source>
</evidence>
<evidence type="ECO:0000259" key="1">
    <source>
        <dbReference type="Pfam" id="PF00646"/>
    </source>
</evidence>
<dbReference type="Pfam" id="PF23622">
    <property type="entry name" value="LRR_At1g61320_AtMIF1"/>
    <property type="match status" value="1"/>
</dbReference>
<evidence type="ECO:0000259" key="2">
    <source>
        <dbReference type="Pfam" id="PF23622"/>
    </source>
</evidence>
<dbReference type="InterPro" id="IPR055357">
    <property type="entry name" value="LRR_At1g61320_AtMIF1"/>
</dbReference>
<accession>A0A0E0L624</accession>